<accession>A0A1I8PRI6</accession>
<dbReference type="VEuPathDB" id="VectorBase:SCAU010446"/>
<proteinExistence type="predicted"/>
<protein>
    <submittedName>
        <fullName evidence="2">Uncharacterized protein</fullName>
    </submittedName>
</protein>
<organism evidence="2 3">
    <name type="scientific">Stomoxys calcitrans</name>
    <name type="common">Stable fly</name>
    <name type="synonym">Conops calcitrans</name>
    <dbReference type="NCBI Taxonomy" id="35570"/>
    <lineage>
        <taxon>Eukaryota</taxon>
        <taxon>Metazoa</taxon>
        <taxon>Ecdysozoa</taxon>
        <taxon>Arthropoda</taxon>
        <taxon>Hexapoda</taxon>
        <taxon>Insecta</taxon>
        <taxon>Pterygota</taxon>
        <taxon>Neoptera</taxon>
        <taxon>Endopterygota</taxon>
        <taxon>Diptera</taxon>
        <taxon>Brachycera</taxon>
        <taxon>Muscomorpha</taxon>
        <taxon>Muscoidea</taxon>
        <taxon>Muscidae</taxon>
        <taxon>Stomoxys</taxon>
    </lineage>
</organism>
<keyword evidence="3" id="KW-1185">Reference proteome</keyword>
<evidence type="ECO:0000313" key="2">
    <source>
        <dbReference type="EnsemblMetazoa" id="SCAU010446-PA"/>
    </source>
</evidence>
<gene>
    <name evidence="2" type="primary">106096236</name>
</gene>
<name>A0A1I8PRI6_STOCA</name>
<dbReference type="KEGG" id="scac:106096236"/>
<dbReference type="EnsemblMetazoa" id="SCAU010446-RA">
    <property type="protein sequence ID" value="SCAU010446-PA"/>
    <property type="gene ID" value="SCAU010446"/>
</dbReference>
<evidence type="ECO:0000313" key="3">
    <source>
        <dbReference type="Proteomes" id="UP000095300"/>
    </source>
</evidence>
<reference evidence="2" key="1">
    <citation type="submission" date="2020-05" db="UniProtKB">
        <authorList>
            <consortium name="EnsemblMetazoa"/>
        </authorList>
    </citation>
    <scope>IDENTIFICATION</scope>
    <source>
        <strain evidence="2">USDA</strain>
    </source>
</reference>
<sequence length="165" mass="18278">MKVKVDSTTNISKLKVQNKTPQVTKTSPEKDVVDTDEEEQLLQEDEDNAISLALPKLPAAVAEDNDDDEEAEEENDGVGETYTLDILPQLNVTSPSTTLTSTTSRNNNLIVSDVRLKDFNSNRISSVSFFAFNDINSKNLNGVSIIKVNILLKIFLLAFSQRFKA</sequence>
<evidence type="ECO:0000256" key="1">
    <source>
        <dbReference type="SAM" id="MobiDB-lite"/>
    </source>
</evidence>
<feature type="region of interest" description="Disordered" evidence="1">
    <location>
        <begin position="57"/>
        <end position="80"/>
    </location>
</feature>
<dbReference type="Proteomes" id="UP000095300">
    <property type="component" value="Unassembled WGS sequence"/>
</dbReference>
<dbReference type="AlphaFoldDB" id="A0A1I8PRI6"/>
<feature type="region of interest" description="Disordered" evidence="1">
    <location>
        <begin position="1"/>
        <end position="40"/>
    </location>
</feature>
<feature type="compositionally biased region" description="Polar residues" evidence="1">
    <location>
        <begin position="1"/>
        <end position="26"/>
    </location>
</feature>
<feature type="compositionally biased region" description="Acidic residues" evidence="1">
    <location>
        <begin position="63"/>
        <end position="77"/>
    </location>
</feature>